<name>A0A222P3I6_9GAMM</name>
<protein>
    <submittedName>
        <fullName evidence="1">Uncharacterized protein</fullName>
    </submittedName>
</protein>
<sequence length="531" mass="61844">MITTPKNTLLFVHIATHFKEIIRVARLLKSHSGYEPIIFFNAGYDGVKRDIAVCESEGIAIVPFFAKNQITPKQKLWLRILRFGIRKFLAFLEIVKYLFRFISPIKRLFDVLPRFDKKAANEELKLQEKWERASENNSQPSIRSTKKISKYLLGCYRFIWNNIPQLLPTISRSAYEYYHSIPKVLLKHNVKLMVFPEHNLFYFTQIFVYLGRKSNIPSIIVPFTIANTLEWSEAFYNDPGRSLTKMYNKFCANAFPHWVHVYKGRSLLLPVEIVLIHEMLNITPENPWLLNSGDIDFLALESDAMKEYYLTAGIDGRHLRATGALCNDELYSRVQQAAAFRRQLYQSLHFNEDKPMILCALPPDQCSSRKEFIEFRDFEETVRFIMKELSEYSTQYHIVINLHPRTNPSSVEFINTYPVKIFYGDIAEVIPLSAIFIAVGSATIRMAITCGVPVINYDLYRYRYDDYDNLKGVLTIFDKNEFVLTLEKLANQIEFYEEIKMAQIEKSDVWGRLDGQAGKNLLSEIDLLFAN</sequence>
<accession>A0A222P3I6</accession>
<dbReference type="AlphaFoldDB" id="A0A222P3I6"/>
<keyword evidence="2" id="KW-1185">Reference proteome</keyword>
<dbReference type="KEGG" id="lcd:clem_09280"/>
<dbReference type="EMBL" id="CP016397">
    <property type="protein sequence ID" value="ASQ46406.1"/>
    <property type="molecule type" value="Genomic_DNA"/>
</dbReference>
<proteinExistence type="predicted"/>
<evidence type="ECO:0000313" key="1">
    <source>
        <dbReference type="EMBL" id="ASQ46406.1"/>
    </source>
</evidence>
<organism evidence="1 2">
    <name type="scientific">Legionella clemsonensis</name>
    <dbReference type="NCBI Taxonomy" id="1867846"/>
    <lineage>
        <taxon>Bacteria</taxon>
        <taxon>Pseudomonadati</taxon>
        <taxon>Pseudomonadota</taxon>
        <taxon>Gammaproteobacteria</taxon>
        <taxon>Legionellales</taxon>
        <taxon>Legionellaceae</taxon>
        <taxon>Legionella</taxon>
    </lineage>
</organism>
<dbReference type="RefSeq" id="WP_232505444.1">
    <property type="nucleotide sequence ID" value="NZ_CP016397.1"/>
</dbReference>
<reference evidence="2" key="1">
    <citation type="submission" date="2016-07" db="EMBL/GenBank/DDBJ databases">
        <authorList>
            <person name="Florea S."/>
            <person name="Webb J.S."/>
            <person name="Jaromczyk J."/>
            <person name="Schardl C.L."/>
        </authorList>
    </citation>
    <scope>NUCLEOTIDE SEQUENCE [LARGE SCALE GENOMIC DNA]</scope>
    <source>
        <strain evidence="2">CDC-D5610</strain>
    </source>
</reference>
<dbReference type="Proteomes" id="UP000201728">
    <property type="component" value="Chromosome"/>
</dbReference>
<evidence type="ECO:0000313" key="2">
    <source>
        <dbReference type="Proteomes" id="UP000201728"/>
    </source>
</evidence>
<dbReference type="SUPFAM" id="SSF53756">
    <property type="entry name" value="UDP-Glycosyltransferase/glycogen phosphorylase"/>
    <property type="match status" value="1"/>
</dbReference>
<gene>
    <name evidence="1" type="ORF">clem_09280</name>
</gene>